<evidence type="ECO:0000313" key="3">
    <source>
        <dbReference type="Proteomes" id="UP000237246"/>
    </source>
</evidence>
<feature type="region of interest" description="Disordered" evidence="1">
    <location>
        <begin position="1"/>
        <end position="29"/>
    </location>
</feature>
<dbReference type="EMBL" id="PPHD01000728">
    <property type="protein sequence ID" value="POI35163.1"/>
    <property type="molecule type" value="Genomic_DNA"/>
</dbReference>
<comment type="caution">
    <text evidence="2">The sequence shown here is derived from an EMBL/GenBank/DDBJ whole genome shotgun (WGS) entry which is preliminary data.</text>
</comment>
<dbReference type="Proteomes" id="UP000237246">
    <property type="component" value="Unassembled WGS sequence"/>
</dbReference>
<dbReference type="AlphaFoldDB" id="A0A2P4TFL0"/>
<sequence length="81" mass="9193">MAVHGRGENPREHHVNNKSQHHKKQLQSVNSGLSFMKQKGTKGISTLVSIIWIRVLETHARSYCIPSTFPSILIEDNVNNF</sequence>
<proteinExistence type="predicted"/>
<reference evidence="2 3" key="1">
    <citation type="submission" date="2018-01" db="EMBL/GenBank/DDBJ databases">
        <title>Comparison of the Chinese Bamboo Partridge and Red Junglefowl genome sequences highlights the importance of demography in genome evolution.</title>
        <authorList>
            <person name="Tiley G.P."/>
            <person name="Kimball R.T."/>
            <person name="Braun E.L."/>
            <person name="Burleigh J.G."/>
        </authorList>
    </citation>
    <scope>NUCLEOTIDE SEQUENCE [LARGE SCALE GENOMIC DNA]</scope>
    <source>
        <strain evidence="2">RTK389</strain>
        <tissue evidence="2">Blood</tissue>
    </source>
</reference>
<keyword evidence="3" id="KW-1185">Reference proteome</keyword>
<accession>A0A2P4TFL0</accession>
<name>A0A2P4TFL0_BAMTH</name>
<organism evidence="2 3">
    <name type="scientific">Bambusicola thoracicus</name>
    <name type="common">Chinese bamboo-partridge</name>
    <name type="synonym">Perdix thoracica</name>
    <dbReference type="NCBI Taxonomy" id="9083"/>
    <lineage>
        <taxon>Eukaryota</taxon>
        <taxon>Metazoa</taxon>
        <taxon>Chordata</taxon>
        <taxon>Craniata</taxon>
        <taxon>Vertebrata</taxon>
        <taxon>Euteleostomi</taxon>
        <taxon>Archelosauria</taxon>
        <taxon>Archosauria</taxon>
        <taxon>Dinosauria</taxon>
        <taxon>Saurischia</taxon>
        <taxon>Theropoda</taxon>
        <taxon>Coelurosauria</taxon>
        <taxon>Aves</taxon>
        <taxon>Neognathae</taxon>
        <taxon>Galloanserae</taxon>
        <taxon>Galliformes</taxon>
        <taxon>Phasianidae</taxon>
        <taxon>Perdicinae</taxon>
        <taxon>Bambusicola</taxon>
    </lineage>
</organism>
<feature type="compositionally biased region" description="Basic and acidic residues" evidence="1">
    <location>
        <begin position="1"/>
        <end position="15"/>
    </location>
</feature>
<gene>
    <name evidence="2" type="ORF">CIB84_001085</name>
</gene>
<evidence type="ECO:0000256" key="1">
    <source>
        <dbReference type="SAM" id="MobiDB-lite"/>
    </source>
</evidence>
<protein>
    <submittedName>
        <fullName evidence="2">Uncharacterized protein</fullName>
    </submittedName>
</protein>
<evidence type="ECO:0000313" key="2">
    <source>
        <dbReference type="EMBL" id="POI35163.1"/>
    </source>
</evidence>